<dbReference type="EMBL" id="PQXF01000136">
    <property type="protein sequence ID" value="PXF55236.1"/>
    <property type="molecule type" value="Genomic_DNA"/>
</dbReference>
<accession>A0AC61KXQ0</accession>
<protein>
    <submittedName>
        <fullName evidence="1">Small nuclear ribonucleoprotein</fullName>
    </submittedName>
</protein>
<dbReference type="Proteomes" id="UP000248329">
    <property type="component" value="Unassembled WGS sequence"/>
</dbReference>
<proteinExistence type="predicted"/>
<evidence type="ECO:0000313" key="1">
    <source>
        <dbReference type="EMBL" id="PXF55236.1"/>
    </source>
</evidence>
<comment type="caution">
    <text evidence="1">The sequence shown here is derived from an EMBL/GenBank/DDBJ whole genome shotgun (WGS) entry which is preliminary data.</text>
</comment>
<name>A0AC61KXQ0_9EURY</name>
<sequence length="72" mass="8025">MGNRPLDKLNNVMNESVLVRLKGSREFRGILQGYDVHMNLILEDAAELIDGEVTRQIGTVVVRGDNVVYVSP</sequence>
<organism evidence="1 2">
    <name type="scientific">Candidatus Methanogaster sp</name>
    <dbReference type="NCBI Taxonomy" id="3386292"/>
    <lineage>
        <taxon>Archaea</taxon>
        <taxon>Methanobacteriati</taxon>
        <taxon>Methanobacteriota</taxon>
        <taxon>Stenosarchaea group</taxon>
        <taxon>Methanomicrobia</taxon>
        <taxon>Methanosarcinales</taxon>
        <taxon>ANME-2 cluster</taxon>
        <taxon>Candidatus Methanogasteraceae</taxon>
        <taxon>Candidatus Methanogaster</taxon>
    </lineage>
</organism>
<reference evidence="1" key="1">
    <citation type="submission" date="2018-01" db="EMBL/GenBank/DDBJ databases">
        <authorList>
            <person name="Krukenberg V."/>
        </authorList>
    </citation>
    <scope>NUCLEOTIDE SEQUENCE</scope>
    <source>
        <strain evidence="1">E20ANME2</strain>
    </source>
</reference>
<gene>
    <name evidence="1" type="ORF">C4B59_17560</name>
</gene>
<keyword evidence="1" id="KW-0687">Ribonucleoprotein</keyword>
<evidence type="ECO:0000313" key="2">
    <source>
        <dbReference type="Proteomes" id="UP000248329"/>
    </source>
</evidence>